<protein>
    <submittedName>
        <fullName evidence="4">Beta-lactamase</fullName>
    </submittedName>
</protein>
<dbReference type="PANTHER" id="PTHR35333">
    <property type="entry name" value="BETA-LACTAMASE"/>
    <property type="match status" value="1"/>
</dbReference>
<feature type="domain" description="DUF5776" evidence="3">
    <location>
        <begin position="44"/>
        <end position="104"/>
    </location>
</feature>
<dbReference type="Gene3D" id="3.40.710.10">
    <property type="entry name" value="DD-peptidase/beta-lactamase superfamily"/>
    <property type="match status" value="1"/>
</dbReference>
<dbReference type="STRING" id="1291764.GCA_001311235_02455"/>
<accession>A0A2A5RJ97</accession>
<evidence type="ECO:0000313" key="4">
    <source>
        <dbReference type="EMBL" id="PCR99163.1"/>
    </source>
</evidence>
<evidence type="ECO:0000259" key="1">
    <source>
        <dbReference type="Pfam" id="PF13354"/>
    </source>
</evidence>
<name>A0A2A5RJ97_9LACT</name>
<dbReference type="SUPFAM" id="SSF56601">
    <property type="entry name" value="beta-lactamase/transpeptidase-like"/>
    <property type="match status" value="1"/>
</dbReference>
<dbReference type="AlphaFoldDB" id="A0A2A5RJ97"/>
<comment type="caution">
    <text evidence="4">The sequence shown here is derived from an EMBL/GenBank/DDBJ whole genome shotgun (WGS) entry which is preliminary data.</text>
</comment>
<dbReference type="EMBL" id="JXJU01000011">
    <property type="protein sequence ID" value="PCR99163.1"/>
    <property type="molecule type" value="Genomic_DNA"/>
</dbReference>
<dbReference type="Proteomes" id="UP000218181">
    <property type="component" value="Unassembled WGS sequence"/>
</dbReference>
<gene>
    <name evidence="4" type="ORF">RT41_GL000464</name>
</gene>
<sequence>MGLAMILMIIPSFFTSSSHNLADINRKIDVNVSSSKQVSRDTIYWKSIPENAVAKSAIIQYKDANLTHKVGQIKPNTELEIDKLKNNSFELTNGNYISASKTLVSDLVSSVKIENITAYTKGTVKVFYNPFTASDQSIVTTLAPNLALRIDKIAQTNWGDYYEVLLSDGQKGWVEVSETTLENPKLIQVQTLLNQKYNKSNYSIYVKLLDSKFTVGVNQTKQMYSASLSKIPILYWTQKSLNEGTANLSDGLLYTDKINSFYGAFQPAGTGNIPKTANNIIYNLQDVINRTAKLSDNVGSNLLAYYETGQFSPTFQNEITKIAGQPWNPKTRLASSEMVGKVLEALYNEGGASFDALFNTNFDNIKIQAGLPSNVSVAHKIGSAGSDNHDAAIVFSSQPYVLVIETEGGSDELIEQISKDVYEVLK</sequence>
<dbReference type="GO" id="GO:0030655">
    <property type="term" value="P:beta-lactam antibiotic catabolic process"/>
    <property type="evidence" value="ECO:0007669"/>
    <property type="project" value="InterPro"/>
</dbReference>
<keyword evidence="5" id="KW-1185">Reference proteome</keyword>
<dbReference type="PANTHER" id="PTHR35333:SF3">
    <property type="entry name" value="BETA-LACTAMASE-TYPE TRANSPEPTIDASE FOLD CONTAINING PROTEIN"/>
    <property type="match status" value="1"/>
</dbReference>
<feature type="domain" description="GW" evidence="2">
    <location>
        <begin position="116"/>
        <end position="176"/>
    </location>
</feature>
<proteinExistence type="predicted"/>
<dbReference type="Pfam" id="PF13354">
    <property type="entry name" value="Beta-lactamase2"/>
    <property type="match status" value="1"/>
</dbReference>
<organism evidence="4 5">
    <name type="scientific">Lactococcus fujiensis JCM 16395</name>
    <dbReference type="NCBI Taxonomy" id="1291764"/>
    <lineage>
        <taxon>Bacteria</taxon>
        <taxon>Bacillati</taxon>
        <taxon>Bacillota</taxon>
        <taxon>Bacilli</taxon>
        <taxon>Lactobacillales</taxon>
        <taxon>Streptococcaceae</taxon>
        <taxon>Lactococcus</taxon>
    </lineage>
</organism>
<dbReference type="InterPro" id="IPR025987">
    <property type="entry name" value="GW_dom"/>
</dbReference>
<feature type="domain" description="Beta-lactamase class A catalytic" evidence="1">
    <location>
        <begin position="203"/>
        <end position="405"/>
    </location>
</feature>
<dbReference type="GO" id="GO:0008800">
    <property type="term" value="F:beta-lactamase activity"/>
    <property type="evidence" value="ECO:0007669"/>
    <property type="project" value="InterPro"/>
</dbReference>
<evidence type="ECO:0000259" key="3">
    <source>
        <dbReference type="Pfam" id="PF19087"/>
    </source>
</evidence>
<evidence type="ECO:0000313" key="5">
    <source>
        <dbReference type="Proteomes" id="UP000218181"/>
    </source>
</evidence>
<reference evidence="4 5" key="1">
    <citation type="submission" date="2014-12" db="EMBL/GenBank/DDBJ databases">
        <title>Draft genome sequences of 10 type strains of Lactococcus.</title>
        <authorList>
            <person name="Sun Z."/>
            <person name="Zhong Z."/>
            <person name="Liu W."/>
            <person name="Zhang W."/>
            <person name="Zhang H."/>
        </authorList>
    </citation>
    <scope>NUCLEOTIDE SEQUENCE [LARGE SCALE GENOMIC DNA]</scope>
    <source>
        <strain evidence="4 5">JCM 16395</strain>
    </source>
</reference>
<dbReference type="InterPro" id="IPR045155">
    <property type="entry name" value="Beta-lactam_cat"/>
</dbReference>
<dbReference type="Pfam" id="PF13457">
    <property type="entry name" value="GW"/>
    <property type="match status" value="1"/>
</dbReference>
<dbReference type="InterPro" id="IPR044081">
    <property type="entry name" value="DUF5776"/>
</dbReference>
<dbReference type="GO" id="GO:0046677">
    <property type="term" value="P:response to antibiotic"/>
    <property type="evidence" value="ECO:0007669"/>
    <property type="project" value="InterPro"/>
</dbReference>
<dbReference type="Pfam" id="PF19087">
    <property type="entry name" value="DUF5776"/>
    <property type="match status" value="1"/>
</dbReference>
<dbReference type="InterPro" id="IPR000871">
    <property type="entry name" value="Beta-lactam_class-A"/>
</dbReference>
<dbReference type="InterPro" id="IPR012338">
    <property type="entry name" value="Beta-lactam/transpept-like"/>
</dbReference>
<evidence type="ECO:0000259" key="2">
    <source>
        <dbReference type="Pfam" id="PF13457"/>
    </source>
</evidence>